<keyword evidence="3" id="KW-1185">Reference proteome</keyword>
<accession>A0A3M7QFM5</accession>
<dbReference type="EMBL" id="REGN01006309">
    <property type="protein sequence ID" value="RNA10053.1"/>
    <property type="molecule type" value="Genomic_DNA"/>
</dbReference>
<proteinExistence type="predicted"/>
<dbReference type="Proteomes" id="UP000276133">
    <property type="component" value="Unassembled WGS sequence"/>
</dbReference>
<sequence length="67" mass="8235">MYLLMLNNIILLIFYFKDFAVFCLKTKYKFEAKRLYLLCYQSINEGNYDNFKNYKDEFNKTIQEASF</sequence>
<feature type="transmembrane region" description="Helical" evidence="1">
    <location>
        <begin position="6"/>
        <end position="24"/>
    </location>
</feature>
<evidence type="ECO:0000313" key="3">
    <source>
        <dbReference type="Proteomes" id="UP000276133"/>
    </source>
</evidence>
<name>A0A3M7QFM5_BRAPC</name>
<reference evidence="2 3" key="1">
    <citation type="journal article" date="2018" name="Sci. Rep.">
        <title>Genomic signatures of local adaptation to the degree of environmental predictability in rotifers.</title>
        <authorList>
            <person name="Franch-Gras L."/>
            <person name="Hahn C."/>
            <person name="Garcia-Roger E.M."/>
            <person name="Carmona M.J."/>
            <person name="Serra M."/>
            <person name="Gomez A."/>
        </authorList>
    </citation>
    <scope>NUCLEOTIDE SEQUENCE [LARGE SCALE GENOMIC DNA]</scope>
    <source>
        <strain evidence="2">HYR1</strain>
    </source>
</reference>
<comment type="caution">
    <text evidence="2">The sequence shown here is derived from an EMBL/GenBank/DDBJ whole genome shotgun (WGS) entry which is preliminary data.</text>
</comment>
<evidence type="ECO:0000313" key="2">
    <source>
        <dbReference type="EMBL" id="RNA10053.1"/>
    </source>
</evidence>
<keyword evidence="1" id="KW-1133">Transmembrane helix</keyword>
<protein>
    <submittedName>
        <fullName evidence="2">Uncharacterized protein</fullName>
    </submittedName>
</protein>
<keyword evidence="1" id="KW-0472">Membrane</keyword>
<keyword evidence="1" id="KW-0812">Transmembrane</keyword>
<dbReference type="AlphaFoldDB" id="A0A3M7QFM5"/>
<organism evidence="2 3">
    <name type="scientific">Brachionus plicatilis</name>
    <name type="common">Marine rotifer</name>
    <name type="synonym">Brachionus muelleri</name>
    <dbReference type="NCBI Taxonomy" id="10195"/>
    <lineage>
        <taxon>Eukaryota</taxon>
        <taxon>Metazoa</taxon>
        <taxon>Spiralia</taxon>
        <taxon>Gnathifera</taxon>
        <taxon>Rotifera</taxon>
        <taxon>Eurotatoria</taxon>
        <taxon>Monogononta</taxon>
        <taxon>Pseudotrocha</taxon>
        <taxon>Ploima</taxon>
        <taxon>Brachionidae</taxon>
        <taxon>Brachionus</taxon>
    </lineage>
</organism>
<evidence type="ECO:0000256" key="1">
    <source>
        <dbReference type="SAM" id="Phobius"/>
    </source>
</evidence>
<gene>
    <name evidence="2" type="ORF">BpHYR1_027144</name>
</gene>